<organism evidence="2 3">
    <name type="scientific">Umbelopsis vinacea</name>
    <dbReference type="NCBI Taxonomy" id="44442"/>
    <lineage>
        <taxon>Eukaryota</taxon>
        <taxon>Fungi</taxon>
        <taxon>Fungi incertae sedis</taxon>
        <taxon>Mucoromycota</taxon>
        <taxon>Mucoromycotina</taxon>
        <taxon>Umbelopsidomycetes</taxon>
        <taxon>Umbelopsidales</taxon>
        <taxon>Umbelopsidaceae</taxon>
        <taxon>Umbelopsis</taxon>
    </lineage>
</organism>
<dbReference type="InterPro" id="IPR027443">
    <property type="entry name" value="IPNS-like_sf"/>
</dbReference>
<dbReference type="OrthoDB" id="8249012at2759"/>
<dbReference type="SUPFAM" id="SSF51197">
    <property type="entry name" value="Clavaminate synthase-like"/>
    <property type="match status" value="1"/>
</dbReference>
<evidence type="ECO:0000256" key="1">
    <source>
        <dbReference type="SAM" id="MobiDB-lite"/>
    </source>
</evidence>
<dbReference type="Pfam" id="PF07350">
    <property type="entry name" value="Gig2-like"/>
    <property type="match status" value="1"/>
</dbReference>
<dbReference type="Gene3D" id="2.60.120.330">
    <property type="entry name" value="B-lactam Antibiotic, Isopenicillin N Synthase, Chain"/>
    <property type="match status" value="1"/>
</dbReference>
<protein>
    <recommendedName>
        <fullName evidence="4">DUF1479-domain-containing protein</fullName>
    </recommendedName>
</protein>
<dbReference type="PANTHER" id="PTHR30613">
    <property type="entry name" value="UNCHARACTERIZED PROTEIN YBIU-RELATED"/>
    <property type="match status" value="1"/>
</dbReference>
<proteinExistence type="predicted"/>
<dbReference type="InterPro" id="IPR010856">
    <property type="entry name" value="Gig2-like"/>
</dbReference>
<sequence length="415" mass="47433">MVAHWDQKGVIQKVKEDFQPKEDVLQASYDRLLAVIKEKIAEIQSQGPKYIPECDFSDVEANNGQVPQDVLQRVKDTGCLIIHNVIPDEEVLQRKKEIQDYWYGNQERLGIKARGVMNAPGLFKLREHPNLVKCIVAANSLWHDPSGDVEWSPTKPMVYLDGCRIRNPGDEGGMLAHVDSGGIERWWHDEYKQCYKAVWEGKWEELDSYDVSYRTTSPLPTNKFFRAFQGWIAMSEAGQDKGTIRLCPMLKEQTAYYLLKQLLDKELKHWPTVHSMSLRNELFPLINDALVTIPDVQPGDYVLWHCDLGHSVEYTHNGEKDSSVAYIGASPMCPMNAEYLVRQHETFLKGGKGPDFVDRDGDGGPEADFTENRPTIDDLSDLGKKMMGFMPYEINEDDDEKTREVTEKCNKILGF</sequence>
<evidence type="ECO:0000313" key="3">
    <source>
        <dbReference type="Proteomes" id="UP000612746"/>
    </source>
</evidence>
<evidence type="ECO:0008006" key="4">
    <source>
        <dbReference type="Google" id="ProtNLM"/>
    </source>
</evidence>
<reference evidence="2" key="1">
    <citation type="submission" date="2020-12" db="EMBL/GenBank/DDBJ databases">
        <title>Metabolic potential, ecology and presence of endohyphal bacteria is reflected in genomic diversity of Mucoromycotina.</title>
        <authorList>
            <person name="Muszewska A."/>
            <person name="Okrasinska A."/>
            <person name="Steczkiewicz K."/>
            <person name="Drgas O."/>
            <person name="Orlowska M."/>
            <person name="Perlinska-Lenart U."/>
            <person name="Aleksandrzak-Piekarczyk T."/>
            <person name="Szatraj K."/>
            <person name="Zielenkiewicz U."/>
            <person name="Pilsyk S."/>
            <person name="Malc E."/>
            <person name="Mieczkowski P."/>
            <person name="Kruszewska J.S."/>
            <person name="Biernat P."/>
            <person name="Pawlowska J."/>
        </authorList>
    </citation>
    <scope>NUCLEOTIDE SEQUENCE</scope>
    <source>
        <strain evidence="2">WA0000051536</strain>
    </source>
</reference>
<dbReference type="AlphaFoldDB" id="A0A8H7UJX8"/>
<dbReference type="Proteomes" id="UP000612746">
    <property type="component" value="Unassembled WGS sequence"/>
</dbReference>
<name>A0A8H7UJX8_9FUNG</name>
<dbReference type="PANTHER" id="PTHR30613:SF1">
    <property type="entry name" value="DUF1479 DOMAIN PROTEIN (AFU_ORTHOLOGUE AFUA_5G09280)"/>
    <property type="match status" value="1"/>
</dbReference>
<keyword evidence="3" id="KW-1185">Reference proteome</keyword>
<feature type="region of interest" description="Disordered" evidence="1">
    <location>
        <begin position="352"/>
        <end position="375"/>
    </location>
</feature>
<evidence type="ECO:0000313" key="2">
    <source>
        <dbReference type="EMBL" id="KAG2188736.1"/>
    </source>
</evidence>
<dbReference type="EMBL" id="JAEPRA010000001">
    <property type="protein sequence ID" value="KAG2188736.1"/>
    <property type="molecule type" value="Genomic_DNA"/>
</dbReference>
<comment type="caution">
    <text evidence="2">The sequence shown here is derived from an EMBL/GenBank/DDBJ whole genome shotgun (WGS) entry which is preliminary data.</text>
</comment>
<gene>
    <name evidence="2" type="ORF">INT44_003875</name>
</gene>
<accession>A0A8H7UJX8</accession>